<dbReference type="InterPro" id="IPR036426">
    <property type="entry name" value="Bulb-type_lectin_dom_sf"/>
</dbReference>
<dbReference type="SUPFAM" id="SSF51110">
    <property type="entry name" value="alpha-D-mannose-specific plant lectins"/>
    <property type="match status" value="1"/>
</dbReference>
<dbReference type="AlphaFoldDB" id="A0A822XJA1"/>
<protein>
    <submittedName>
        <fullName evidence="1">Uncharacterized protein</fullName>
    </submittedName>
</protein>
<accession>A0A822XJA1</accession>
<dbReference type="EMBL" id="DUZY01000001">
    <property type="protein sequence ID" value="DAD19066.1"/>
    <property type="molecule type" value="Genomic_DNA"/>
</dbReference>
<dbReference type="Proteomes" id="UP000607653">
    <property type="component" value="Unassembled WGS sequence"/>
</dbReference>
<evidence type="ECO:0000313" key="1">
    <source>
        <dbReference type="EMBL" id="DAD19066.1"/>
    </source>
</evidence>
<reference evidence="1 2" key="1">
    <citation type="journal article" date="2020" name="Mol. Biol. Evol.">
        <title>Distinct Expression and Methylation Patterns for Genes with Different Fates following a Single Whole-Genome Duplication in Flowering Plants.</title>
        <authorList>
            <person name="Shi T."/>
            <person name="Rahmani R.S."/>
            <person name="Gugger P.F."/>
            <person name="Wang M."/>
            <person name="Li H."/>
            <person name="Zhang Y."/>
            <person name="Li Z."/>
            <person name="Wang Q."/>
            <person name="Van de Peer Y."/>
            <person name="Marchal K."/>
            <person name="Chen J."/>
        </authorList>
    </citation>
    <scope>NUCLEOTIDE SEQUENCE [LARGE SCALE GENOMIC DNA]</scope>
    <source>
        <tissue evidence="1">Leaf</tissue>
    </source>
</reference>
<gene>
    <name evidence="1" type="ORF">HUJ06_020529</name>
</gene>
<comment type="caution">
    <text evidence="1">The sequence shown here is derived from an EMBL/GenBank/DDBJ whole genome shotgun (WGS) entry which is preliminary data.</text>
</comment>
<sequence length="28" mass="3141">MAVWQSFDFPADTWLPGMNITGRVVITS</sequence>
<proteinExistence type="predicted"/>
<name>A0A822XJA1_NELNU</name>
<keyword evidence="2" id="KW-1185">Reference proteome</keyword>
<evidence type="ECO:0000313" key="2">
    <source>
        <dbReference type="Proteomes" id="UP000607653"/>
    </source>
</evidence>
<organism evidence="1 2">
    <name type="scientific">Nelumbo nucifera</name>
    <name type="common">Sacred lotus</name>
    <dbReference type="NCBI Taxonomy" id="4432"/>
    <lineage>
        <taxon>Eukaryota</taxon>
        <taxon>Viridiplantae</taxon>
        <taxon>Streptophyta</taxon>
        <taxon>Embryophyta</taxon>
        <taxon>Tracheophyta</taxon>
        <taxon>Spermatophyta</taxon>
        <taxon>Magnoliopsida</taxon>
        <taxon>Proteales</taxon>
        <taxon>Nelumbonaceae</taxon>
        <taxon>Nelumbo</taxon>
    </lineage>
</organism>